<comment type="caution">
    <text evidence="2">The sequence shown here is derived from an EMBL/GenBank/DDBJ whole genome shotgun (WGS) entry which is preliminary data.</text>
</comment>
<feature type="chain" id="PRO_5046075203" evidence="1">
    <location>
        <begin position="21"/>
        <end position="256"/>
    </location>
</feature>
<gene>
    <name evidence="2" type="ORF">OO017_04260</name>
</gene>
<dbReference type="PROSITE" id="PS51257">
    <property type="entry name" value="PROKAR_LIPOPROTEIN"/>
    <property type="match status" value="1"/>
</dbReference>
<organism evidence="2 3">
    <name type="scientific">Pontibacter anaerobius</name>
    <dbReference type="NCBI Taxonomy" id="2993940"/>
    <lineage>
        <taxon>Bacteria</taxon>
        <taxon>Pseudomonadati</taxon>
        <taxon>Bacteroidota</taxon>
        <taxon>Cytophagia</taxon>
        <taxon>Cytophagales</taxon>
        <taxon>Hymenobacteraceae</taxon>
        <taxon>Pontibacter</taxon>
    </lineage>
</organism>
<dbReference type="RefSeq" id="WP_266051207.1">
    <property type="nucleotide sequence ID" value="NZ_JAPFQO010000002.1"/>
</dbReference>
<proteinExistence type="predicted"/>
<evidence type="ECO:0000313" key="3">
    <source>
        <dbReference type="Proteomes" id="UP001207228"/>
    </source>
</evidence>
<evidence type="ECO:0000313" key="2">
    <source>
        <dbReference type="EMBL" id="MCX2739150.1"/>
    </source>
</evidence>
<sequence length="256" mass="29227">MRPKLTSLFLIFLILASACRKDSPKPDCVPYQPSAQLDIYSYPVLPGTPEWAKLQTGEEMYAVTQLPDSVMQAISTEGLVETCYTYPLRLNMTAWPTYQLGVESIMGIFNGFQELSRRSDASAALLARYEHMNPACYSGLTSETEVGRYTLDYALFEAVLAQEVFLFQFSAEQKNRLLKHALNNYAEKKKHPDIYSIFNLKSNAIILARLMFLEKYPPFMKSIQQDDFLRVFVESIELQGRVETIDTVVKHAKSFK</sequence>
<dbReference type="Proteomes" id="UP001207228">
    <property type="component" value="Unassembled WGS sequence"/>
</dbReference>
<protein>
    <submittedName>
        <fullName evidence="2">Uncharacterized protein</fullName>
    </submittedName>
</protein>
<evidence type="ECO:0000256" key="1">
    <source>
        <dbReference type="SAM" id="SignalP"/>
    </source>
</evidence>
<keyword evidence="3" id="KW-1185">Reference proteome</keyword>
<dbReference type="EMBL" id="JAPFQO010000002">
    <property type="protein sequence ID" value="MCX2739150.1"/>
    <property type="molecule type" value="Genomic_DNA"/>
</dbReference>
<name>A0ABT3RCZ4_9BACT</name>
<accession>A0ABT3RCZ4</accession>
<keyword evidence="1" id="KW-0732">Signal</keyword>
<reference evidence="2 3" key="1">
    <citation type="submission" date="2022-11" db="EMBL/GenBank/DDBJ databases">
        <title>The characterization of three novel Bacteroidetes species and genomic analysis of their roles in tidal elemental geochemical cycles.</title>
        <authorList>
            <person name="Ma K.-J."/>
        </authorList>
    </citation>
    <scope>NUCLEOTIDE SEQUENCE [LARGE SCALE GENOMIC DNA]</scope>
    <source>
        <strain evidence="2 3">M82</strain>
    </source>
</reference>
<feature type="signal peptide" evidence="1">
    <location>
        <begin position="1"/>
        <end position="20"/>
    </location>
</feature>